<accession>A0A085NAI4</accession>
<dbReference type="EMBL" id="KL363217">
    <property type="protein sequence ID" value="KFD53448.1"/>
    <property type="molecule type" value="Genomic_DNA"/>
</dbReference>
<sequence>MERLPAVHRSTQPIRKKRRAPTSAVPLGCPLMHFESAAGEHNSKDRLRWPLVSGTYQSTTICGKFPYKLDVTGIHSISLCNVAYASSALQEDFQGS</sequence>
<evidence type="ECO:0000256" key="1">
    <source>
        <dbReference type="SAM" id="MobiDB-lite"/>
    </source>
</evidence>
<organism evidence="3">
    <name type="scientific">Trichuris suis</name>
    <name type="common">pig whipworm</name>
    <dbReference type="NCBI Taxonomy" id="68888"/>
    <lineage>
        <taxon>Eukaryota</taxon>
        <taxon>Metazoa</taxon>
        <taxon>Ecdysozoa</taxon>
        <taxon>Nematoda</taxon>
        <taxon>Enoplea</taxon>
        <taxon>Dorylaimia</taxon>
        <taxon>Trichinellida</taxon>
        <taxon>Trichuridae</taxon>
        <taxon>Trichuris</taxon>
    </lineage>
</organism>
<name>A0A085NAI4_9BILA</name>
<gene>
    <name evidence="2" type="ORF">M513_05712</name>
    <name evidence="3" type="ORF">M514_05712</name>
</gene>
<dbReference type="EMBL" id="KL367524">
    <property type="protein sequence ID" value="KFD66480.1"/>
    <property type="molecule type" value="Genomic_DNA"/>
</dbReference>
<feature type="region of interest" description="Disordered" evidence="1">
    <location>
        <begin position="1"/>
        <end position="22"/>
    </location>
</feature>
<dbReference type="AlphaFoldDB" id="A0A085NAI4"/>
<evidence type="ECO:0000313" key="4">
    <source>
        <dbReference type="Proteomes" id="UP000030764"/>
    </source>
</evidence>
<proteinExistence type="predicted"/>
<evidence type="ECO:0000313" key="3">
    <source>
        <dbReference type="EMBL" id="KFD66480.1"/>
    </source>
</evidence>
<protein>
    <submittedName>
        <fullName evidence="3">Uncharacterized protein</fullName>
    </submittedName>
</protein>
<keyword evidence="4" id="KW-1185">Reference proteome</keyword>
<dbReference type="Proteomes" id="UP000030758">
    <property type="component" value="Unassembled WGS sequence"/>
</dbReference>
<reference evidence="3 4" key="1">
    <citation type="journal article" date="2014" name="Nat. Genet.">
        <title>Genome and transcriptome of the porcine whipworm Trichuris suis.</title>
        <authorList>
            <person name="Jex A.R."/>
            <person name="Nejsum P."/>
            <person name="Schwarz E.M."/>
            <person name="Hu L."/>
            <person name="Young N.D."/>
            <person name="Hall R.S."/>
            <person name="Korhonen P.K."/>
            <person name="Liao S."/>
            <person name="Thamsborg S."/>
            <person name="Xia J."/>
            <person name="Xu P."/>
            <person name="Wang S."/>
            <person name="Scheerlinck J.P."/>
            <person name="Hofmann A."/>
            <person name="Sternberg P.W."/>
            <person name="Wang J."/>
            <person name="Gasser R.B."/>
        </authorList>
    </citation>
    <scope>NUCLEOTIDE SEQUENCE [LARGE SCALE GENOMIC DNA]</scope>
    <source>
        <strain evidence="3">DCEP-RM93F</strain>
        <strain evidence="2">DCEP-RM93M</strain>
    </source>
</reference>
<dbReference type="Proteomes" id="UP000030764">
    <property type="component" value="Unassembled WGS sequence"/>
</dbReference>
<evidence type="ECO:0000313" key="2">
    <source>
        <dbReference type="EMBL" id="KFD53448.1"/>
    </source>
</evidence>